<dbReference type="Proteomes" id="UP001646157">
    <property type="component" value="Unassembled WGS sequence"/>
</dbReference>
<organism evidence="1 2">
    <name type="scientific">Rossellomorea pakistanensis</name>
    <dbReference type="NCBI Taxonomy" id="992288"/>
    <lineage>
        <taxon>Bacteria</taxon>
        <taxon>Bacillati</taxon>
        <taxon>Bacillota</taxon>
        <taxon>Bacilli</taxon>
        <taxon>Bacillales</taxon>
        <taxon>Bacillaceae</taxon>
        <taxon>Rossellomorea</taxon>
    </lineage>
</organism>
<evidence type="ECO:0000313" key="1">
    <source>
        <dbReference type="EMBL" id="MBM7588389.1"/>
    </source>
</evidence>
<keyword evidence="2" id="KW-1185">Reference proteome</keyword>
<dbReference type="EMBL" id="JAFBDZ010000012">
    <property type="protein sequence ID" value="MBM7588389.1"/>
    <property type="molecule type" value="Genomic_DNA"/>
</dbReference>
<accession>A0ABS2NKN1</accession>
<dbReference type="RefSeq" id="WP_205176259.1">
    <property type="nucleotide sequence ID" value="NZ_JAFBDZ010000012.1"/>
</dbReference>
<evidence type="ECO:0008006" key="3">
    <source>
        <dbReference type="Google" id="ProtNLM"/>
    </source>
</evidence>
<sequence>MYGEENYWSYLKLFQSADYSKKFLNVCYSKQQIKEPDSSSFNNCYSFMYYLEQGELYLKESLHTPLSIKPILIFYGYVHLIKACVLTVDPKYPETTSVLAHGVTTRKRKKQQYSFLKDEVKIQRNGLFSHFTNKMFHVKHMESEKFKMEELLSQIPELAEAFYYLLDKNHLIELGNNNRIILPNNLINHFHMSDDLLKQYLTEKMGEKVIWLRSNEIQLTNHGFEAPPIRFNLKKHSYFFSIYRNNAFLLPEPIIYYLTLYNLSMIARYEIEWWMELLKSTPNEDFPIIDQFVSVVYNKIPYFITSFLKAKIKGENI</sequence>
<name>A0ABS2NKN1_9BACI</name>
<proteinExistence type="predicted"/>
<dbReference type="Pfam" id="PF14175">
    <property type="entry name" value="YaaC"/>
    <property type="match status" value="1"/>
</dbReference>
<protein>
    <recommendedName>
        <fullName evidence="3">YaaC-like Protein</fullName>
    </recommendedName>
</protein>
<evidence type="ECO:0000313" key="2">
    <source>
        <dbReference type="Proteomes" id="UP001646157"/>
    </source>
</evidence>
<dbReference type="InterPro" id="IPR026988">
    <property type="entry name" value="YaaC-like"/>
</dbReference>
<comment type="caution">
    <text evidence="1">The sequence shown here is derived from an EMBL/GenBank/DDBJ whole genome shotgun (WGS) entry which is preliminary data.</text>
</comment>
<gene>
    <name evidence="1" type="ORF">JOC86_005002</name>
</gene>
<reference evidence="1 2" key="1">
    <citation type="submission" date="2021-01" db="EMBL/GenBank/DDBJ databases">
        <title>Genomic Encyclopedia of Type Strains, Phase IV (KMG-IV): sequencing the most valuable type-strain genomes for metagenomic binning, comparative biology and taxonomic classification.</title>
        <authorList>
            <person name="Goeker M."/>
        </authorList>
    </citation>
    <scope>NUCLEOTIDE SEQUENCE [LARGE SCALE GENOMIC DNA]</scope>
    <source>
        <strain evidence="1 2">DSM 24834</strain>
    </source>
</reference>